<dbReference type="AlphaFoldDB" id="A0A226EFL9"/>
<protein>
    <submittedName>
        <fullName evidence="2">Uncharacterized protein</fullName>
    </submittedName>
</protein>
<comment type="caution">
    <text evidence="2">The sequence shown here is derived from an EMBL/GenBank/DDBJ whole genome shotgun (WGS) entry which is preliminary data.</text>
</comment>
<feature type="compositionally biased region" description="Low complexity" evidence="1">
    <location>
        <begin position="26"/>
        <end position="52"/>
    </location>
</feature>
<dbReference type="Proteomes" id="UP000198287">
    <property type="component" value="Unassembled WGS sequence"/>
</dbReference>
<feature type="compositionally biased region" description="Pro residues" evidence="1">
    <location>
        <begin position="11"/>
        <end position="25"/>
    </location>
</feature>
<evidence type="ECO:0000313" key="3">
    <source>
        <dbReference type="Proteomes" id="UP000198287"/>
    </source>
</evidence>
<reference evidence="2 3" key="1">
    <citation type="submission" date="2015-12" db="EMBL/GenBank/DDBJ databases">
        <title>The genome of Folsomia candida.</title>
        <authorList>
            <person name="Faddeeva A."/>
            <person name="Derks M.F."/>
            <person name="Anvar Y."/>
            <person name="Smit S."/>
            <person name="Van Straalen N."/>
            <person name="Roelofs D."/>
        </authorList>
    </citation>
    <scope>NUCLEOTIDE SEQUENCE [LARGE SCALE GENOMIC DNA]</scope>
    <source>
        <strain evidence="2 3">VU population</strain>
        <tissue evidence="2">Whole body</tissue>
    </source>
</reference>
<gene>
    <name evidence="2" type="ORF">Fcan01_08759</name>
</gene>
<sequence length="322" mass="34541">MSKLVLHSKGPPQPTPPHHPHPAPAPTAKVAPLLTPPKTKSGRTSLSSGSSLNWSITPTRSVRGGGRTSTSQSSLLSAAGKSILKKSASASSLVKKGKKTGTSGNPAPPIVTINRHHHHAPHTLLPEVAAFEDAPEIAHLKLMRSRVVGSGQSGRSGDRSGDASFDATIATDQGQGDGNHLTLDLLPVRGTTLGRGRIGIIPFSDRARFIHLAGDLYFGTSSGNFSKFMFPDFFKIFFPQVQYDNDVIYSGYPAGDVEEVVHNLEKIVSQSVATWEACVRTVDMVEVIHETVANVFTALVVKFVGKEEDKEVKKARHIRVHS</sequence>
<feature type="region of interest" description="Disordered" evidence="1">
    <location>
        <begin position="148"/>
        <end position="171"/>
    </location>
</feature>
<organism evidence="2 3">
    <name type="scientific">Folsomia candida</name>
    <name type="common">Springtail</name>
    <dbReference type="NCBI Taxonomy" id="158441"/>
    <lineage>
        <taxon>Eukaryota</taxon>
        <taxon>Metazoa</taxon>
        <taxon>Ecdysozoa</taxon>
        <taxon>Arthropoda</taxon>
        <taxon>Hexapoda</taxon>
        <taxon>Collembola</taxon>
        <taxon>Entomobryomorpha</taxon>
        <taxon>Isotomoidea</taxon>
        <taxon>Isotomidae</taxon>
        <taxon>Proisotominae</taxon>
        <taxon>Folsomia</taxon>
    </lineage>
</organism>
<accession>A0A226EFL9</accession>
<keyword evidence="3" id="KW-1185">Reference proteome</keyword>
<feature type="region of interest" description="Disordered" evidence="1">
    <location>
        <begin position="1"/>
        <end position="74"/>
    </location>
</feature>
<evidence type="ECO:0000256" key="1">
    <source>
        <dbReference type="SAM" id="MobiDB-lite"/>
    </source>
</evidence>
<evidence type="ECO:0000313" key="2">
    <source>
        <dbReference type="EMBL" id="OXA55476.1"/>
    </source>
</evidence>
<proteinExistence type="predicted"/>
<dbReference type="EMBL" id="LNIX01000004">
    <property type="protein sequence ID" value="OXA55476.1"/>
    <property type="molecule type" value="Genomic_DNA"/>
</dbReference>
<feature type="region of interest" description="Disordered" evidence="1">
    <location>
        <begin position="86"/>
        <end position="107"/>
    </location>
</feature>
<name>A0A226EFL9_FOLCA</name>